<evidence type="ECO:0000313" key="2">
    <source>
        <dbReference type="EMBL" id="CAA0822904.1"/>
    </source>
</evidence>
<comment type="caution">
    <text evidence="2">The sequence shown here is derived from an EMBL/GenBank/DDBJ whole genome shotgun (WGS) entry which is preliminary data.</text>
</comment>
<organism evidence="2 3">
    <name type="scientific">Striga hermonthica</name>
    <name type="common">Purple witchweed</name>
    <name type="synonym">Buchnera hermonthica</name>
    <dbReference type="NCBI Taxonomy" id="68872"/>
    <lineage>
        <taxon>Eukaryota</taxon>
        <taxon>Viridiplantae</taxon>
        <taxon>Streptophyta</taxon>
        <taxon>Embryophyta</taxon>
        <taxon>Tracheophyta</taxon>
        <taxon>Spermatophyta</taxon>
        <taxon>Magnoliopsida</taxon>
        <taxon>eudicotyledons</taxon>
        <taxon>Gunneridae</taxon>
        <taxon>Pentapetalae</taxon>
        <taxon>asterids</taxon>
        <taxon>lamiids</taxon>
        <taxon>Lamiales</taxon>
        <taxon>Orobanchaceae</taxon>
        <taxon>Buchnereae</taxon>
        <taxon>Striga</taxon>
    </lineage>
</organism>
<name>A0A9N7N685_STRHE</name>
<dbReference type="AlphaFoldDB" id="A0A9N7N685"/>
<evidence type="ECO:0000313" key="3">
    <source>
        <dbReference type="Proteomes" id="UP001153555"/>
    </source>
</evidence>
<reference evidence="2" key="1">
    <citation type="submission" date="2019-12" db="EMBL/GenBank/DDBJ databases">
        <authorList>
            <person name="Scholes J."/>
        </authorList>
    </citation>
    <scope>NUCLEOTIDE SEQUENCE</scope>
</reference>
<proteinExistence type="predicted"/>
<keyword evidence="3" id="KW-1185">Reference proteome</keyword>
<dbReference type="PANTHER" id="PTHR31973:SF195">
    <property type="entry name" value="MUDR FAMILY TRANSPOSASE"/>
    <property type="match status" value="1"/>
</dbReference>
<dbReference type="PANTHER" id="PTHR31973">
    <property type="entry name" value="POLYPROTEIN, PUTATIVE-RELATED"/>
    <property type="match status" value="1"/>
</dbReference>
<feature type="region of interest" description="Disordered" evidence="1">
    <location>
        <begin position="141"/>
        <end position="197"/>
    </location>
</feature>
<dbReference type="OrthoDB" id="1275979at2759"/>
<feature type="non-terminal residue" evidence="2">
    <location>
        <position position="583"/>
    </location>
</feature>
<feature type="compositionally biased region" description="Acidic residues" evidence="1">
    <location>
        <begin position="153"/>
        <end position="174"/>
    </location>
</feature>
<accession>A0A9N7N685</accession>
<dbReference type="EMBL" id="CACSLK010024374">
    <property type="protein sequence ID" value="CAA0822904.1"/>
    <property type="molecule type" value="Genomic_DNA"/>
</dbReference>
<evidence type="ECO:0000256" key="1">
    <source>
        <dbReference type="SAM" id="MobiDB-lite"/>
    </source>
</evidence>
<gene>
    <name evidence="2" type="ORF">SHERM_20159</name>
</gene>
<protein>
    <recommendedName>
        <fullName evidence="4">Transposase</fullName>
    </recommendedName>
</protein>
<dbReference type="Proteomes" id="UP001153555">
    <property type="component" value="Unassembled WGS sequence"/>
</dbReference>
<evidence type="ECO:0008006" key="4">
    <source>
        <dbReference type="Google" id="ProtNLM"/>
    </source>
</evidence>
<sequence length="583" mass="68328">YFCNRYKMASSGPHLVNLYWHFGKEMLSDFVSFKDRPSGSFIISGRISYEQLVQMINAKCQFEEGWTIQEITMMISQPDGSWNPAILNNDSFEWIYYFPSMSMVYLHLSLQANTPVTQFEDLTPCYGGVFDVEGTSTSHVHNFGEGTSREWAADEDDEDFIPGEDDFTDETSETESDRSVNEESEPEFIEEEHPFPSGGRHIYREMGECDPSRIDANEYAIPLWNGDIETIRLNTVFRSKEEAQTGIMAWNVDRLREIRTKDSNKKTFKVVYNSNADVPCLWKARVNKARRRDDLWEVTEWTDQHTCMQQVGRNDHRNVTAHMIANLIINKIQRKVEYKINMVQADVKQCWKVDVSYKKAWHGRKKAIECVYESTDSWSFFLRNLRRYVVGGSTQICILSDRDVGLRSAIESLPDWQEPAAYHRICLRHLRSNVVTRFRSKKIRDWCWELGSQLSKRKFRQTKERLREFNLDAYNYLFNIPLDRWTLYGDEKCRWGTLTTNMSESYNNVLKGVRFLPCRALVDTTFHKTLDLFRQEQNKSSRCRTPIAREHYAAFLQLEQTAATHDVECTEYNRSMYAVTTGL</sequence>
<feature type="non-terminal residue" evidence="2">
    <location>
        <position position="1"/>
    </location>
</feature>